<feature type="transmembrane region" description="Helical" evidence="1">
    <location>
        <begin position="152"/>
        <end position="176"/>
    </location>
</feature>
<organism evidence="2 3">
    <name type="scientific">Trichococcus palustris</name>
    <dbReference type="NCBI Taxonomy" id="140314"/>
    <lineage>
        <taxon>Bacteria</taxon>
        <taxon>Bacillati</taxon>
        <taxon>Bacillota</taxon>
        <taxon>Bacilli</taxon>
        <taxon>Lactobacillales</taxon>
        <taxon>Carnobacteriaceae</taxon>
        <taxon>Trichococcus</taxon>
    </lineage>
</organism>
<keyword evidence="1" id="KW-0472">Membrane</keyword>
<evidence type="ECO:0008006" key="4">
    <source>
        <dbReference type="Google" id="ProtNLM"/>
    </source>
</evidence>
<feature type="transmembrane region" description="Helical" evidence="1">
    <location>
        <begin position="105"/>
        <end position="132"/>
    </location>
</feature>
<evidence type="ECO:0000313" key="2">
    <source>
        <dbReference type="EMBL" id="CZQ81191.1"/>
    </source>
</evidence>
<protein>
    <recommendedName>
        <fullName evidence="4">Zinc-ribbon domain-containing protein</fullName>
    </recommendedName>
</protein>
<keyword evidence="3" id="KW-1185">Reference proteome</keyword>
<evidence type="ECO:0000313" key="3">
    <source>
        <dbReference type="Proteomes" id="UP000242754"/>
    </source>
</evidence>
<feature type="transmembrane region" description="Helical" evidence="1">
    <location>
        <begin position="197"/>
        <end position="218"/>
    </location>
</feature>
<dbReference type="Proteomes" id="UP000242754">
    <property type="component" value="Unassembled WGS sequence"/>
</dbReference>
<keyword evidence="1" id="KW-0812">Transmembrane</keyword>
<dbReference type="RefSeq" id="WP_143084405.1">
    <property type="nucleotide sequence ID" value="NZ_FJNE01000001.1"/>
</dbReference>
<accession>A0A143Y672</accession>
<sequence length="279" mass="32193">MKTCVYCHNRIPKEALICPMCGSDVSASEAIHKDEVYQASLFEDNPTDVVDVTNKEDSLPNSRLQKKAFSFQQLRGKFVRYCSFLWKKMKDPDESRKTRRDTHELYGYFTFIASALLSAGLITRMLAAFAVQYDLLSQISLFPAVSFKIEPLVWYMKGFLLLLLYYLLFPILSYVIKTYFLHRRHAFPNWMTQFAGMNAFSFVLLAVSFIFGMIAPILMAVPVLLLFLIHLMSYLVTFIASLYQTINETKYETLYLCLGGISAHLLIMISITYLLIFKM</sequence>
<name>A0A143Y672_9LACT</name>
<feature type="transmembrane region" description="Helical" evidence="1">
    <location>
        <begin position="224"/>
        <end position="243"/>
    </location>
</feature>
<proteinExistence type="predicted"/>
<reference evidence="2 3" key="1">
    <citation type="submission" date="2016-02" db="EMBL/GenBank/DDBJ databases">
        <authorList>
            <person name="Wen L."/>
            <person name="He K."/>
            <person name="Yang H."/>
        </authorList>
    </citation>
    <scope>NUCLEOTIDE SEQUENCE [LARGE SCALE GENOMIC DNA]</scope>
    <source>
        <strain evidence="2">Trichococcus palustris</strain>
    </source>
</reference>
<feature type="transmembrane region" description="Helical" evidence="1">
    <location>
        <begin position="255"/>
        <end position="276"/>
    </location>
</feature>
<keyword evidence="1" id="KW-1133">Transmembrane helix</keyword>
<dbReference type="OrthoDB" id="2163381at2"/>
<dbReference type="AlphaFoldDB" id="A0A143Y672"/>
<gene>
    <name evidence="2" type="ORF">Tpal_167</name>
</gene>
<evidence type="ECO:0000256" key="1">
    <source>
        <dbReference type="SAM" id="Phobius"/>
    </source>
</evidence>
<dbReference type="EMBL" id="FJNE01000001">
    <property type="protein sequence ID" value="CZQ81191.1"/>
    <property type="molecule type" value="Genomic_DNA"/>
</dbReference>